<dbReference type="GO" id="GO:0016616">
    <property type="term" value="F:oxidoreductase activity, acting on the CH-OH group of donors, NAD or NADP as acceptor"/>
    <property type="evidence" value="ECO:0007669"/>
    <property type="project" value="TreeGrafter"/>
</dbReference>
<proteinExistence type="inferred from homology"/>
<accession>A0A5Q4Z1R8</accession>
<dbReference type="CDD" id="cd05233">
    <property type="entry name" value="SDR_c"/>
    <property type="match status" value="1"/>
</dbReference>
<dbReference type="PRINTS" id="PR00080">
    <property type="entry name" value="SDRFAMILY"/>
</dbReference>
<dbReference type="PANTHER" id="PTHR42760:SF135">
    <property type="entry name" value="BLL7886 PROTEIN"/>
    <property type="match status" value="1"/>
</dbReference>
<evidence type="ECO:0000313" key="5">
    <source>
        <dbReference type="Proteomes" id="UP000325811"/>
    </source>
</evidence>
<reference evidence="4 5" key="1">
    <citation type="submission" date="2019-08" db="EMBL/GenBank/DDBJ databases">
        <authorList>
            <person name="Herpell B J."/>
        </authorList>
    </citation>
    <scope>NUCLEOTIDE SEQUENCE [LARGE SCALE GENOMIC DNA]</scope>
    <source>
        <strain evidence="5">Msb3</strain>
    </source>
</reference>
<dbReference type="PROSITE" id="PS00061">
    <property type="entry name" value="ADH_SHORT"/>
    <property type="match status" value="1"/>
</dbReference>
<name>A0A5Q4Z1R8_9BURK</name>
<dbReference type="PRINTS" id="PR00081">
    <property type="entry name" value="GDHRDH"/>
</dbReference>
<dbReference type="Pfam" id="PF00106">
    <property type="entry name" value="adh_short"/>
    <property type="match status" value="1"/>
</dbReference>
<dbReference type="InterPro" id="IPR002347">
    <property type="entry name" value="SDR_fam"/>
</dbReference>
<protein>
    <submittedName>
        <fullName evidence="4">NAD(P)-dependent dehydrogenase (Short-subunit alcohol dehydrogenase family)</fullName>
    </submittedName>
</protein>
<evidence type="ECO:0000256" key="1">
    <source>
        <dbReference type="ARBA" id="ARBA00006484"/>
    </source>
</evidence>
<dbReference type="PANTHER" id="PTHR42760">
    <property type="entry name" value="SHORT-CHAIN DEHYDROGENASES/REDUCTASES FAMILY MEMBER"/>
    <property type="match status" value="1"/>
</dbReference>
<keyword evidence="5" id="KW-1185">Reference proteome</keyword>
<dbReference type="InterPro" id="IPR020904">
    <property type="entry name" value="Sc_DH/Rdtase_CS"/>
</dbReference>
<feature type="domain" description="Ketoreductase" evidence="3">
    <location>
        <begin position="10"/>
        <end position="169"/>
    </location>
</feature>
<dbReference type="InterPro" id="IPR036291">
    <property type="entry name" value="NAD(P)-bd_dom_sf"/>
</dbReference>
<comment type="similarity">
    <text evidence="1 2">Belongs to the short-chain dehydrogenases/reductases (SDR) family.</text>
</comment>
<dbReference type="AlphaFoldDB" id="A0A5Q4Z1R8"/>
<dbReference type="RefSeq" id="WP_310698808.1">
    <property type="nucleotide sequence ID" value="NZ_LR699553.1"/>
</dbReference>
<dbReference type="EMBL" id="LR699553">
    <property type="protein sequence ID" value="VVD27492.1"/>
    <property type="molecule type" value="Genomic_DNA"/>
</dbReference>
<gene>
    <name evidence="4" type="ORF">PDMSB3_1030</name>
</gene>
<dbReference type="InterPro" id="IPR057326">
    <property type="entry name" value="KR_dom"/>
</dbReference>
<evidence type="ECO:0000259" key="3">
    <source>
        <dbReference type="SMART" id="SM00822"/>
    </source>
</evidence>
<evidence type="ECO:0000313" key="4">
    <source>
        <dbReference type="EMBL" id="VVD27492.1"/>
    </source>
</evidence>
<evidence type="ECO:0000256" key="2">
    <source>
        <dbReference type="RuleBase" id="RU000363"/>
    </source>
</evidence>
<dbReference type="Proteomes" id="UP000325811">
    <property type="component" value="Chromosome I"/>
</dbReference>
<dbReference type="Gene3D" id="3.40.50.720">
    <property type="entry name" value="NAD(P)-binding Rossmann-like Domain"/>
    <property type="match status" value="1"/>
</dbReference>
<dbReference type="KEGG" id="pdio:PDMSB3_1030"/>
<sequence>MAFDFNLAGTTVLVTGAFSGLGLHFSKTLAAQGCRVAMCGRRLLSGQTLAQSLCDEGQTAQAFALDVTDAISIARCLQEVTSTLGRPSVLVNNAGVAHHSPALATSDDSWNQTIEVNLNGVWKMTRAFADSLREVDAPGRVVNIASILGLRVAQQVTAYAVCKAGVIQMTKALALELARHRIRVNAIAPGYFETDLNRDFF</sequence>
<dbReference type="SMART" id="SM00822">
    <property type="entry name" value="PKS_KR"/>
    <property type="match status" value="1"/>
</dbReference>
<organism evidence="4 5">
    <name type="scientific">Paraburkholderia dioscoreae</name>
    <dbReference type="NCBI Taxonomy" id="2604047"/>
    <lineage>
        <taxon>Bacteria</taxon>
        <taxon>Pseudomonadati</taxon>
        <taxon>Pseudomonadota</taxon>
        <taxon>Betaproteobacteria</taxon>
        <taxon>Burkholderiales</taxon>
        <taxon>Burkholderiaceae</taxon>
        <taxon>Paraburkholderia</taxon>
    </lineage>
</organism>
<dbReference type="GO" id="GO:0030497">
    <property type="term" value="P:fatty acid elongation"/>
    <property type="evidence" value="ECO:0007669"/>
    <property type="project" value="TreeGrafter"/>
</dbReference>
<dbReference type="SUPFAM" id="SSF51735">
    <property type="entry name" value="NAD(P)-binding Rossmann-fold domains"/>
    <property type="match status" value="1"/>
</dbReference>